<dbReference type="EMBL" id="CP035544">
    <property type="protein sequence ID" value="QBA65227.1"/>
    <property type="molecule type" value="Genomic_DNA"/>
</dbReference>
<evidence type="ECO:0000313" key="4">
    <source>
        <dbReference type="Proteomes" id="UP000290889"/>
    </source>
</evidence>
<sequence length="307" mass="35702">MRNFTLFSSAILSLLFLSSCYTEVILEDVFIEETPLQTRQVLEAYDLWYVDIQSTEGNGEVPYLQRAFTLSFVNGLLYANNNISGIGKTGNGLGIRVGYYDTGLGILEIDHDVDGLWSLEVFSVNGRTIELYDRRSNTSYYLDGYQRSNFDYDRLFYENIELLLQEYDVWEKTFVSNTGFANEFDEENFLQFFEGNAGTRFRSSVDAPGTPLSNVVWDYEGFYEIYDVQNDETLKTLTLDYAFMGNDYFELYVIDDNTIELYHPDSETVYEFRGRGYIQFLKSESSSEGKKRKKSDRPTMNVKRQRK</sequence>
<feature type="chain" id="PRO_5019070226" evidence="2">
    <location>
        <begin position="23"/>
        <end position="307"/>
    </location>
</feature>
<keyword evidence="3" id="KW-0808">Transferase</keyword>
<protein>
    <submittedName>
        <fullName evidence="3">Nicotinic acid mononucleotide adenyltransferase</fullName>
    </submittedName>
</protein>
<accession>A0A411ECP8</accession>
<dbReference type="OrthoDB" id="1150486at2"/>
<dbReference type="GO" id="GO:0016740">
    <property type="term" value="F:transferase activity"/>
    <property type="evidence" value="ECO:0007669"/>
    <property type="project" value="UniProtKB-KW"/>
</dbReference>
<dbReference type="RefSeq" id="WP_129606260.1">
    <property type="nucleotide sequence ID" value="NZ_CP035544.1"/>
</dbReference>
<evidence type="ECO:0000256" key="1">
    <source>
        <dbReference type="SAM" id="MobiDB-lite"/>
    </source>
</evidence>
<dbReference type="PROSITE" id="PS51257">
    <property type="entry name" value="PROKAR_LIPOPROTEIN"/>
    <property type="match status" value="1"/>
</dbReference>
<dbReference type="KEGG" id="mur:EQY75_12210"/>
<gene>
    <name evidence="3" type="ORF">EQY75_12210</name>
</gene>
<keyword evidence="2" id="KW-0732">Signal</keyword>
<organism evidence="3 4">
    <name type="scientific">Muriicola soli</name>
    <dbReference type="NCBI Taxonomy" id="2507538"/>
    <lineage>
        <taxon>Bacteria</taxon>
        <taxon>Pseudomonadati</taxon>
        <taxon>Bacteroidota</taxon>
        <taxon>Flavobacteriia</taxon>
        <taxon>Flavobacteriales</taxon>
        <taxon>Flavobacteriaceae</taxon>
        <taxon>Muriicola</taxon>
    </lineage>
</organism>
<dbReference type="AlphaFoldDB" id="A0A411ECP8"/>
<evidence type="ECO:0000256" key="2">
    <source>
        <dbReference type="SAM" id="SignalP"/>
    </source>
</evidence>
<name>A0A411ECP8_9FLAO</name>
<reference evidence="3 4" key="1">
    <citation type="submission" date="2019-01" db="EMBL/GenBank/DDBJ databases">
        <title>Muriicola soli sp. nov., isolated from soil.</title>
        <authorList>
            <person name="Kang H.J."/>
            <person name="Kim S.B."/>
        </authorList>
    </citation>
    <scope>NUCLEOTIDE SEQUENCE [LARGE SCALE GENOMIC DNA]</scope>
    <source>
        <strain evidence="3 4">MMS17-SY002</strain>
    </source>
</reference>
<feature type="signal peptide" evidence="2">
    <location>
        <begin position="1"/>
        <end position="22"/>
    </location>
</feature>
<evidence type="ECO:0000313" key="3">
    <source>
        <dbReference type="EMBL" id="QBA65227.1"/>
    </source>
</evidence>
<keyword evidence="4" id="KW-1185">Reference proteome</keyword>
<proteinExistence type="predicted"/>
<dbReference type="Proteomes" id="UP000290889">
    <property type="component" value="Chromosome"/>
</dbReference>
<feature type="region of interest" description="Disordered" evidence="1">
    <location>
        <begin position="283"/>
        <end position="307"/>
    </location>
</feature>